<dbReference type="PANTHER" id="PTHR45845">
    <property type="entry name" value="RHO GUANINE NUCLEOTIDE EXCHANGE FACTOR-RELATED"/>
    <property type="match status" value="1"/>
</dbReference>
<name>A0A8U0SM66_MUSPF</name>
<evidence type="ECO:0000313" key="3">
    <source>
        <dbReference type="RefSeq" id="XP_044945424.1"/>
    </source>
</evidence>
<sequence>MARSAADKVSGTEGLESLDTYIQNTLSALYPPFEATAATVLWQLFSVAERLHGGDGLRCLTDFLIPAKRALQHLQQEACARYTGLIFVHEGWPLCVREKVVVQLTSLHGVRLRPGDFYLQVTSGRKRSARLVLKCLSQLGRGSEEVTVPEAMYGCVFTGEFLEWLNGERTSVPLQNCLLTSGSAVFRTPWSSVTDPIFLPTFRAVPPPCSCPGPEWPPPQSPSTALAPASAVANTRPREATPPSSTAALPHCQRHPGSDQTSLQHSPGRAGCEGPRSPCGSSNGGLVGVGPSELGPREGPSRSLERHRQKGQPPVPHCL</sequence>
<dbReference type="PANTHER" id="PTHR45845:SF1">
    <property type="entry name" value="PLECKSTRIN HOMOLOGY AND RHOGEF DOMAIN CONTAINING G4B"/>
    <property type="match status" value="1"/>
</dbReference>
<organism evidence="2 4">
    <name type="scientific">Mustela putorius furo</name>
    <name type="common">European domestic ferret</name>
    <name type="synonym">Mustela furo</name>
    <dbReference type="NCBI Taxonomy" id="9669"/>
    <lineage>
        <taxon>Eukaryota</taxon>
        <taxon>Metazoa</taxon>
        <taxon>Chordata</taxon>
        <taxon>Craniata</taxon>
        <taxon>Vertebrata</taxon>
        <taxon>Euteleostomi</taxon>
        <taxon>Mammalia</taxon>
        <taxon>Eutheria</taxon>
        <taxon>Laurasiatheria</taxon>
        <taxon>Carnivora</taxon>
        <taxon>Caniformia</taxon>
        <taxon>Musteloidea</taxon>
        <taxon>Mustelidae</taxon>
        <taxon>Mustelinae</taxon>
        <taxon>Mustela</taxon>
    </lineage>
</organism>
<dbReference type="OrthoDB" id="6152532at2759"/>
<evidence type="ECO:0000313" key="2">
    <source>
        <dbReference type="Proteomes" id="UP000000715"/>
    </source>
</evidence>
<dbReference type="AlphaFoldDB" id="A0A8U0SM66"/>
<accession>A0A8U0SM66</accession>
<evidence type="ECO:0000313" key="5">
    <source>
        <dbReference type="RefSeq" id="XP_044945428.1"/>
    </source>
</evidence>
<reference evidence="3 4" key="1">
    <citation type="submission" date="2025-04" db="UniProtKB">
        <authorList>
            <consortium name="RefSeq"/>
        </authorList>
    </citation>
    <scope>IDENTIFICATION</scope>
    <source>
        <tissue evidence="3 4">Brain</tissue>
    </source>
</reference>
<dbReference type="RefSeq" id="XP_044945424.1">
    <property type="nucleotide sequence ID" value="XM_045089489.1"/>
</dbReference>
<proteinExistence type="predicted"/>
<feature type="compositionally biased region" description="Basic and acidic residues" evidence="1">
    <location>
        <begin position="295"/>
        <end position="306"/>
    </location>
</feature>
<dbReference type="Proteomes" id="UP000000715">
    <property type="component" value="Unplaced"/>
</dbReference>
<dbReference type="RefSeq" id="XP_044945428.1">
    <property type="nucleotide sequence ID" value="XM_045089493.1"/>
</dbReference>
<feature type="compositionally biased region" description="Pro residues" evidence="1">
    <location>
        <begin position="212"/>
        <end position="221"/>
    </location>
</feature>
<dbReference type="GeneID" id="123394794"/>
<feature type="region of interest" description="Disordered" evidence="1">
    <location>
        <begin position="212"/>
        <end position="319"/>
    </location>
</feature>
<evidence type="ECO:0000313" key="4">
    <source>
        <dbReference type="RefSeq" id="XP_044945426.1"/>
    </source>
</evidence>
<protein>
    <submittedName>
        <fullName evidence="3 4">Uncharacterized protein KIAA1755 homolog</fullName>
    </submittedName>
</protein>
<dbReference type="RefSeq" id="XP_044945426.1">
    <property type="nucleotide sequence ID" value="XM_045089491.1"/>
</dbReference>
<dbReference type="InterPro" id="IPR052231">
    <property type="entry name" value="Rho_GEF_signaling-related"/>
</dbReference>
<evidence type="ECO:0000256" key="1">
    <source>
        <dbReference type="SAM" id="MobiDB-lite"/>
    </source>
</evidence>
<keyword evidence="2" id="KW-1185">Reference proteome</keyword>
<gene>
    <name evidence="3 4 5" type="primary">LOC123394794</name>
</gene>